<feature type="transmembrane region" description="Helical" evidence="1">
    <location>
        <begin position="6"/>
        <end position="23"/>
    </location>
</feature>
<keyword evidence="1" id="KW-0472">Membrane</keyword>
<evidence type="ECO:0000313" key="2">
    <source>
        <dbReference type="EMBL" id="PON99852.1"/>
    </source>
</evidence>
<evidence type="ECO:0000313" key="3">
    <source>
        <dbReference type="Proteomes" id="UP000237000"/>
    </source>
</evidence>
<dbReference type="InParanoid" id="A0A2P5FPW3"/>
<protein>
    <submittedName>
        <fullName evidence="2">Uncharacterized protein</fullName>
    </submittedName>
</protein>
<comment type="caution">
    <text evidence="2">The sequence shown here is derived from an EMBL/GenBank/DDBJ whole genome shotgun (WGS) entry which is preliminary data.</text>
</comment>
<keyword evidence="1" id="KW-0812">Transmembrane</keyword>
<keyword evidence="3" id="KW-1185">Reference proteome</keyword>
<sequence>MIVGPGGLGLGPILVLLLCMGLHSSSRMFQIIRLGTSTTHELYSMQCPGLLNARASANEHVSMPPQHCVMLSASQGHISTQRPFFCPMHIIHV</sequence>
<dbReference type="EMBL" id="JXTC01000016">
    <property type="protein sequence ID" value="PON99852.1"/>
    <property type="molecule type" value="Genomic_DNA"/>
</dbReference>
<gene>
    <name evidence="2" type="ORF">TorRG33x02_042700</name>
</gene>
<dbReference type="AlphaFoldDB" id="A0A2P5FPW3"/>
<accession>A0A2P5FPW3</accession>
<evidence type="ECO:0000256" key="1">
    <source>
        <dbReference type="SAM" id="Phobius"/>
    </source>
</evidence>
<organism evidence="2 3">
    <name type="scientific">Trema orientale</name>
    <name type="common">Charcoal tree</name>
    <name type="synonym">Celtis orientalis</name>
    <dbReference type="NCBI Taxonomy" id="63057"/>
    <lineage>
        <taxon>Eukaryota</taxon>
        <taxon>Viridiplantae</taxon>
        <taxon>Streptophyta</taxon>
        <taxon>Embryophyta</taxon>
        <taxon>Tracheophyta</taxon>
        <taxon>Spermatophyta</taxon>
        <taxon>Magnoliopsida</taxon>
        <taxon>eudicotyledons</taxon>
        <taxon>Gunneridae</taxon>
        <taxon>Pentapetalae</taxon>
        <taxon>rosids</taxon>
        <taxon>fabids</taxon>
        <taxon>Rosales</taxon>
        <taxon>Cannabaceae</taxon>
        <taxon>Trema</taxon>
    </lineage>
</organism>
<reference evidence="3" key="1">
    <citation type="submission" date="2016-06" db="EMBL/GenBank/DDBJ databases">
        <title>Parallel loss of symbiosis genes in relatives of nitrogen-fixing non-legume Parasponia.</title>
        <authorList>
            <person name="Van Velzen R."/>
            <person name="Holmer R."/>
            <person name="Bu F."/>
            <person name="Rutten L."/>
            <person name="Van Zeijl A."/>
            <person name="Liu W."/>
            <person name="Santuari L."/>
            <person name="Cao Q."/>
            <person name="Sharma T."/>
            <person name="Shen D."/>
            <person name="Roswanjaya Y."/>
            <person name="Wardhani T."/>
            <person name="Kalhor M.S."/>
            <person name="Jansen J."/>
            <person name="Van den Hoogen J."/>
            <person name="Gungor B."/>
            <person name="Hartog M."/>
            <person name="Hontelez J."/>
            <person name="Verver J."/>
            <person name="Yang W.-C."/>
            <person name="Schijlen E."/>
            <person name="Repin R."/>
            <person name="Schilthuizen M."/>
            <person name="Schranz E."/>
            <person name="Heidstra R."/>
            <person name="Miyata K."/>
            <person name="Fedorova E."/>
            <person name="Kohlen W."/>
            <person name="Bisseling T."/>
            <person name="Smit S."/>
            <person name="Geurts R."/>
        </authorList>
    </citation>
    <scope>NUCLEOTIDE SEQUENCE [LARGE SCALE GENOMIC DNA]</scope>
    <source>
        <strain evidence="3">cv. RG33-2</strain>
    </source>
</reference>
<name>A0A2P5FPW3_TREOI</name>
<keyword evidence="1" id="KW-1133">Transmembrane helix</keyword>
<dbReference type="Proteomes" id="UP000237000">
    <property type="component" value="Unassembled WGS sequence"/>
</dbReference>
<proteinExistence type="predicted"/>
<dbReference type="OrthoDB" id="10468713at2759"/>